<keyword evidence="3" id="KW-1185">Reference proteome</keyword>
<dbReference type="AlphaFoldDB" id="A0A919RMU4"/>
<organism evidence="2 3">
    <name type="scientific">Sinosporangium siamense</name>
    <dbReference type="NCBI Taxonomy" id="1367973"/>
    <lineage>
        <taxon>Bacteria</taxon>
        <taxon>Bacillati</taxon>
        <taxon>Actinomycetota</taxon>
        <taxon>Actinomycetes</taxon>
        <taxon>Streptosporangiales</taxon>
        <taxon>Streptosporangiaceae</taxon>
        <taxon>Sinosporangium</taxon>
    </lineage>
</organism>
<protein>
    <submittedName>
        <fullName evidence="2">Uncharacterized protein</fullName>
    </submittedName>
</protein>
<dbReference type="Proteomes" id="UP000606172">
    <property type="component" value="Unassembled WGS sequence"/>
</dbReference>
<feature type="region of interest" description="Disordered" evidence="1">
    <location>
        <begin position="19"/>
        <end position="73"/>
    </location>
</feature>
<evidence type="ECO:0000313" key="2">
    <source>
        <dbReference type="EMBL" id="GII96087.1"/>
    </source>
</evidence>
<name>A0A919RMU4_9ACTN</name>
<reference evidence="2" key="1">
    <citation type="submission" date="2021-01" db="EMBL/GenBank/DDBJ databases">
        <title>Whole genome shotgun sequence of Sinosporangium siamense NBRC 109515.</title>
        <authorList>
            <person name="Komaki H."/>
            <person name="Tamura T."/>
        </authorList>
    </citation>
    <scope>NUCLEOTIDE SEQUENCE</scope>
    <source>
        <strain evidence="2">NBRC 109515</strain>
    </source>
</reference>
<comment type="caution">
    <text evidence="2">The sequence shown here is derived from an EMBL/GenBank/DDBJ whole genome shotgun (WGS) entry which is preliminary data.</text>
</comment>
<gene>
    <name evidence="2" type="ORF">Ssi02_63180</name>
</gene>
<proteinExistence type="predicted"/>
<accession>A0A919RMU4</accession>
<evidence type="ECO:0000256" key="1">
    <source>
        <dbReference type="SAM" id="MobiDB-lite"/>
    </source>
</evidence>
<dbReference type="EMBL" id="BOOW01000042">
    <property type="protein sequence ID" value="GII96087.1"/>
    <property type="molecule type" value="Genomic_DNA"/>
</dbReference>
<evidence type="ECO:0000313" key="3">
    <source>
        <dbReference type="Proteomes" id="UP000606172"/>
    </source>
</evidence>
<sequence length="96" mass="9955">MRLVVLSQAEFAEALRQVSRLEPPAVSTPPAPGQSGAGRAPGGTRPLPKSTAIRPKQGTGRYRSPGQFRGSMPFPLPATVTRVVVSGEVAAAVHAI</sequence>